<protein>
    <submittedName>
        <fullName evidence="1">Uncharacterized protein</fullName>
    </submittedName>
</protein>
<reference evidence="1" key="1">
    <citation type="journal article" date="2021" name="Nat. Commun.">
        <title>Genetic determinants of endophytism in the Arabidopsis root mycobiome.</title>
        <authorList>
            <person name="Mesny F."/>
            <person name="Miyauchi S."/>
            <person name="Thiergart T."/>
            <person name="Pickel B."/>
            <person name="Atanasova L."/>
            <person name="Karlsson M."/>
            <person name="Huettel B."/>
            <person name="Barry K.W."/>
            <person name="Haridas S."/>
            <person name="Chen C."/>
            <person name="Bauer D."/>
            <person name="Andreopoulos W."/>
            <person name="Pangilinan J."/>
            <person name="LaButti K."/>
            <person name="Riley R."/>
            <person name="Lipzen A."/>
            <person name="Clum A."/>
            <person name="Drula E."/>
            <person name="Henrissat B."/>
            <person name="Kohler A."/>
            <person name="Grigoriev I.V."/>
            <person name="Martin F.M."/>
            <person name="Hacquard S."/>
        </authorList>
    </citation>
    <scope>NUCLEOTIDE SEQUENCE</scope>
    <source>
        <strain evidence="1">MPI-CAGE-AT-0016</strain>
    </source>
</reference>
<dbReference type="EMBL" id="JAGPXD010000005">
    <property type="protein sequence ID" value="KAH7353518.1"/>
    <property type="molecule type" value="Genomic_DNA"/>
</dbReference>
<evidence type="ECO:0000313" key="2">
    <source>
        <dbReference type="Proteomes" id="UP000813385"/>
    </source>
</evidence>
<organism evidence="1 2">
    <name type="scientific">Plectosphaerella cucumerina</name>
    <dbReference type="NCBI Taxonomy" id="40658"/>
    <lineage>
        <taxon>Eukaryota</taxon>
        <taxon>Fungi</taxon>
        <taxon>Dikarya</taxon>
        <taxon>Ascomycota</taxon>
        <taxon>Pezizomycotina</taxon>
        <taxon>Sordariomycetes</taxon>
        <taxon>Hypocreomycetidae</taxon>
        <taxon>Glomerellales</taxon>
        <taxon>Plectosphaerellaceae</taxon>
        <taxon>Plectosphaerella</taxon>
    </lineage>
</organism>
<name>A0A8K0T7S6_9PEZI</name>
<accession>A0A8K0T7S6</accession>
<sequence>MSSTHFQPKVATYKQQRADRLNAFWTTPTAYRRVRIVTDDDIEATYPFITACVENPNLALSVNEIAIDPDAWTPSWSSTGDKELSEPARPVRHDAHAAVEAYARGLGLSAATTENMIIALRWKMAHLMGYKSPSPNGFSAHNADYANTVATLLLSICKNVEVLHIGDNYLLHNSYGRLPSPSLQKLKSIRFLGKHSMFESFYSELDFLVWMRCFHRLPALKSVEMDAVMEYQQVTRDIFPPKTGSFKSLHITHADMGADMIGIMVRVPKALEEFVLSIGGLRHPDDGGPSLRFKTLGKSLFDHKDTLRVLDLDIDRQCGPLQDKEEGKPNDAHPEEECYKDEFFLIDKSESTGSLWPHLLKDSRPFGIGIGPLDQFTALTHLSISLDALLGWPPSNRYPPSEDFETPFRLVDGLPASLESLRIYGYSRGESSIHDDHVDELMEKMGECLPKLKNIEGLEETIEVVKNRTTDVEEEDLWERPHVDIDWLKA</sequence>
<dbReference type="AlphaFoldDB" id="A0A8K0T7S6"/>
<keyword evidence="2" id="KW-1185">Reference proteome</keyword>
<evidence type="ECO:0000313" key="1">
    <source>
        <dbReference type="EMBL" id="KAH7353518.1"/>
    </source>
</evidence>
<comment type="caution">
    <text evidence="1">The sequence shown here is derived from an EMBL/GenBank/DDBJ whole genome shotgun (WGS) entry which is preliminary data.</text>
</comment>
<gene>
    <name evidence="1" type="ORF">B0T11DRAFT_312230</name>
</gene>
<dbReference type="OrthoDB" id="3437411at2759"/>
<dbReference type="Proteomes" id="UP000813385">
    <property type="component" value="Unassembled WGS sequence"/>
</dbReference>
<proteinExistence type="predicted"/>